<comment type="caution">
    <text evidence="2">The sequence shown here is derived from an EMBL/GenBank/DDBJ whole genome shotgun (WGS) entry which is preliminary data.</text>
</comment>
<protein>
    <submittedName>
        <fullName evidence="2">Uncharacterized protein</fullName>
    </submittedName>
</protein>
<sequence>MNQIRLILAASVAMAGLAFAVPSAAHPEHATKTEEVRTIKIIKTDGDKEIAINSDSDKFVADCGKGRKFESSSSSGDDKKKNVSKMVLCSDPGESDADWAKTLSKALADIEGDKDMPADAKAQIVADLKSEIAKIGK</sequence>
<feature type="signal peptide" evidence="1">
    <location>
        <begin position="1"/>
        <end position="20"/>
    </location>
</feature>
<proteinExistence type="predicted"/>
<dbReference type="RefSeq" id="WP_249848923.1">
    <property type="nucleotide sequence ID" value="NZ_JAMGBD010000002.1"/>
</dbReference>
<keyword evidence="1" id="KW-0732">Signal</keyword>
<dbReference type="Proteomes" id="UP001165363">
    <property type="component" value="Unassembled WGS sequence"/>
</dbReference>
<name>A0ABT0RPE1_9SPHN</name>
<reference evidence="2" key="1">
    <citation type="submission" date="2022-05" db="EMBL/GenBank/DDBJ databases">
        <authorList>
            <person name="Jo J.-H."/>
            <person name="Im W.-T."/>
        </authorList>
    </citation>
    <scope>NUCLEOTIDE SEQUENCE</scope>
    <source>
        <strain evidence="2">SE158</strain>
    </source>
</reference>
<gene>
    <name evidence="2" type="ORF">LZ536_11485</name>
</gene>
<organism evidence="2 3">
    <name type="scientific">Sphingomonas alba</name>
    <dbReference type="NCBI Taxonomy" id="2908208"/>
    <lineage>
        <taxon>Bacteria</taxon>
        <taxon>Pseudomonadati</taxon>
        <taxon>Pseudomonadota</taxon>
        <taxon>Alphaproteobacteria</taxon>
        <taxon>Sphingomonadales</taxon>
        <taxon>Sphingomonadaceae</taxon>
        <taxon>Sphingomonas</taxon>
    </lineage>
</organism>
<dbReference type="EMBL" id="JAMGBD010000002">
    <property type="protein sequence ID" value="MCL6684516.1"/>
    <property type="molecule type" value="Genomic_DNA"/>
</dbReference>
<accession>A0ABT0RPE1</accession>
<evidence type="ECO:0000313" key="3">
    <source>
        <dbReference type="Proteomes" id="UP001165363"/>
    </source>
</evidence>
<feature type="chain" id="PRO_5047175011" evidence="1">
    <location>
        <begin position="21"/>
        <end position="137"/>
    </location>
</feature>
<keyword evidence="3" id="KW-1185">Reference proteome</keyword>
<evidence type="ECO:0000313" key="2">
    <source>
        <dbReference type="EMBL" id="MCL6684516.1"/>
    </source>
</evidence>
<evidence type="ECO:0000256" key="1">
    <source>
        <dbReference type="SAM" id="SignalP"/>
    </source>
</evidence>